<dbReference type="InterPro" id="IPR013857">
    <property type="entry name" value="NADH-UbQ_OxRdtase-assoc_prot30"/>
</dbReference>
<name>A0A4Q7II54_9GAMM</name>
<dbReference type="Pfam" id="PF08547">
    <property type="entry name" value="CIA30"/>
    <property type="match status" value="1"/>
</dbReference>
<dbReference type="Proteomes" id="UP000291338">
    <property type="component" value="Unassembled WGS sequence"/>
</dbReference>
<gene>
    <name evidence="2" type="ORF">C1E23_21065</name>
</gene>
<reference evidence="2 3" key="1">
    <citation type="submission" date="2018-01" db="EMBL/GenBank/DDBJ databases">
        <title>Co-occurrence of chitin degradation, pigmentation and bioactivity in marine Pseudoalteromonas.</title>
        <authorList>
            <person name="Paulsen S."/>
            <person name="Gram L."/>
            <person name="Machado H."/>
        </authorList>
    </citation>
    <scope>NUCLEOTIDE SEQUENCE [LARGE SCALE GENOMIC DNA]</scope>
    <source>
        <strain evidence="2 3">S3898</strain>
    </source>
</reference>
<accession>A0A4Q7II54</accession>
<feature type="domain" description="NADH:ubiquinone oxidoreductase intermediate-associated protein 30" evidence="1">
    <location>
        <begin position="3"/>
        <end position="66"/>
    </location>
</feature>
<evidence type="ECO:0000259" key="1">
    <source>
        <dbReference type="Pfam" id="PF08547"/>
    </source>
</evidence>
<dbReference type="RefSeq" id="WP_206076520.1">
    <property type="nucleotide sequence ID" value="NZ_PPSX01000178.1"/>
</dbReference>
<dbReference type="AlphaFoldDB" id="A0A4Q7II54"/>
<dbReference type="InterPro" id="IPR008979">
    <property type="entry name" value="Galactose-bd-like_sf"/>
</dbReference>
<comment type="caution">
    <text evidence="2">The sequence shown here is derived from an EMBL/GenBank/DDBJ whole genome shotgun (WGS) entry which is preliminary data.</text>
</comment>
<protein>
    <submittedName>
        <fullName evidence="2">CIA30 family protein</fullName>
    </submittedName>
</protein>
<dbReference type="EMBL" id="PPSX01000178">
    <property type="protein sequence ID" value="RZQ51162.1"/>
    <property type="molecule type" value="Genomic_DNA"/>
</dbReference>
<evidence type="ECO:0000313" key="3">
    <source>
        <dbReference type="Proteomes" id="UP000291338"/>
    </source>
</evidence>
<feature type="non-terminal residue" evidence="2">
    <location>
        <position position="1"/>
    </location>
</feature>
<dbReference type="SUPFAM" id="SSF49785">
    <property type="entry name" value="Galactose-binding domain-like"/>
    <property type="match status" value="1"/>
</dbReference>
<sequence length="72" mass="8640">KKRERFWYVQSFQTIKKEQEIVLPLSKFYPSFRGYRLNLGNFSSQTIGEIAILIANKKNEKFKLEIEKISIR</sequence>
<proteinExistence type="predicted"/>
<evidence type="ECO:0000313" key="2">
    <source>
        <dbReference type="EMBL" id="RZQ51162.1"/>
    </source>
</evidence>
<organism evidence="2 3">
    <name type="scientific">Pseudoalteromonas phenolica</name>
    <dbReference type="NCBI Taxonomy" id="161398"/>
    <lineage>
        <taxon>Bacteria</taxon>
        <taxon>Pseudomonadati</taxon>
        <taxon>Pseudomonadota</taxon>
        <taxon>Gammaproteobacteria</taxon>
        <taxon>Alteromonadales</taxon>
        <taxon>Pseudoalteromonadaceae</taxon>
        <taxon>Pseudoalteromonas</taxon>
    </lineage>
</organism>